<reference evidence="2 3" key="1">
    <citation type="submission" date="2016-10" db="EMBL/GenBank/DDBJ databases">
        <authorList>
            <person name="de Groot N.N."/>
        </authorList>
    </citation>
    <scope>NUCLEOTIDE SEQUENCE [LARGE SCALE GENOMIC DNA]</scope>
    <source>
        <strain evidence="2 3">AR32</strain>
    </source>
</reference>
<dbReference type="RefSeq" id="WP_103915570.1">
    <property type="nucleotide sequence ID" value="NZ_FNUV01000003.1"/>
</dbReference>
<gene>
    <name evidence="2" type="ORF">SAMN05216354_1522</name>
</gene>
<evidence type="ECO:0000313" key="3">
    <source>
        <dbReference type="Proteomes" id="UP000236735"/>
    </source>
</evidence>
<evidence type="ECO:0000256" key="1">
    <source>
        <dbReference type="SAM" id="Phobius"/>
    </source>
</evidence>
<keyword evidence="1" id="KW-0472">Membrane</keyword>
<dbReference type="AlphaFoldDB" id="A0A1H5UK58"/>
<sequence>MKEEVIESIFGCLERIEEKLDKQPVQTEQGKNEDNGNLAEAIVPLVDSVNRTNRNLCVVRDVLKIVSDRQKKDKDELMESISNRLNTLSAKSNETTAEEIRAIRDELTRHFNKPQNMKVIHDLTTKTWYLVGIGTMLFFCMSLLTTKIYDQSKEIEELELAGWKYRALRATLPANNANVIWLERNVWSGNKEGIRHCLQFVVNFEDSVRRRHQMEMTAQQWQQEGQRLMRESDSIKKQLRR</sequence>
<feature type="transmembrane region" description="Helical" evidence="1">
    <location>
        <begin position="127"/>
        <end position="145"/>
    </location>
</feature>
<evidence type="ECO:0000313" key="2">
    <source>
        <dbReference type="EMBL" id="SEF75404.1"/>
    </source>
</evidence>
<accession>A0A1H5UK58</accession>
<dbReference type="Proteomes" id="UP000236735">
    <property type="component" value="Unassembled WGS sequence"/>
</dbReference>
<dbReference type="EMBL" id="FNUV01000003">
    <property type="protein sequence ID" value="SEF75404.1"/>
    <property type="molecule type" value="Genomic_DNA"/>
</dbReference>
<protein>
    <submittedName>
        <fullName evidence="2">Uncharacterized protein</fullName>
    </submittedName>
</protein>
<name>A0A1H5UK58_XYLRU</name>
<keyword evidence="1" id="KW-0812">Transmembrane</keyword>
<organism evidence="2 3">
    <name type="scientific">Xylanibacter ruminicola</name>
    <name type="common">Prevotella ruminicola</name>
    <dbReference type="NCBI Taxonomy" id="839"/>
    <lineage>
        <taxon>Bacteria</taxon>
        <taxon>Pseudomonadati</taxon>
        <taxon>Bacteroidota</taxon>
        <taxon>Bacteroidia</taxon>
        <taxon>Bacteroidales</taxon>
        <taxon>Prevotellaceae</taxon>
        <taxon>Xylanibacter</taxon>
    </lineage>
</organism>
<proteinExistence type="predicted"/>
<keyword evidence="1" id="KW-1133">Transmembrane helix</keyword>